<feature type="signal peptide" evidence="2">
    <location>
        <begin position="1"/>
        <end position="30"/>
    </location>
</feature>
<keyword evidence="2" id="KW-0732">Signal</keyword>
<reference evidence="3" key="1">
    <citation type="submission" date="2015-07" db="EMBL/GenBank/DDBJ databases">
        <title>MeaNS - Measles Nucleotide Surveillance Program.</title>
        <authorList>
            <person name="Tran T."/>
            <person name="Druce J."/>
        </authorList>
    </citation>
    <scope>NUCLEOTIDE SEQUENCE</scope>
    <source>
        <strain evidence="3">UCB-OBI-ISO-001</strain>
        <tissue evidence="3">Gonad</tissue>
    </source>
</reference>
<dbReference type="KEGG" id="obi:106874560"/>
<keyword evidence="1" id="KW-0472">Membrane</keyword>
<protein>
    <submittedName>
        <fullName evidence="3">Uncharacterized protein</fullName>
    </submittedName>
</protein>
<keyword evidence="1" id="KW-0812">Transmembrane</keyword>
<accession>A0A0L8GVB9</accession>
<sequence length="376" mass="39845">MEFITSGKLVTVCMHLALLMILMKTQHVETSSTKQETGRNTLSTILSSLSSATPPTPPVITTAAITVAVSTAAVTATATATTAAATTTASSKPALSHVVISTVTDGASPIYLTSQPPTVKTLGPSLRPTVRNQTVLWNSSTRSQHKTTSNFYSATPFPSKLSTTNAVLNETPQSKSITTVVSHTTKLKYPITSSTNTIISKVTHGRSSLRLLNVTKTSFEKGSTSVQSSLSTSTSTLVSTSAASLRSSLVSLGTTTSKKPEIRSTPVLSTSPANTTKTAVTTTAWNISTEQSILDINITGATSKESQKLTTEEQVATGICVPLFVLSILGLIYFFYKRKRQDQSIKFPEACNESSWSYANSAFSGEANENKAAERN</sequence>
<keyword evidence="1" id="KW-1133">Transmembrane helix</keyword>
<dbReference type="OrthoDB" id="10416548at2759"/>
<gene>
    <name evidence="3" type="ORF">OCBIM_22027425mg</name>
</gene>
<name>A0A0L8GVB9_OCTBM</name>
<dbReference type="STRING" id="37653.A0A0L8GVB9"/>
<dbReference type="AlphaFoldDB" id="A0A0L8GVB9"/>
<evidence type="ECO:0000256" key="2">
    <source>
        <dbReference type="SAM" id="SignalP"/>
    </source>
</evidence>
<feature type="chain" id="PRO_5005583335" evidence="2">
    <location>
        <begin position="31"/>
        <end position="376"/>
    </location>
</feature>
<organism evidence="3">
    <name type="scientific">Octopus bimaculoides</name>
    <name type="common">California two-spotted octopus</name>
    <dbReference type="NCBI Taxonomy" id="37653"/>
    <lineage>
        <taxon>Eukaryota</taxon>
        <taxon>Metazoa</taxon>
        <taxon>Spiralia</taxon>
        <taxon>Lophotrochozoa</taxon>
        <taxon>Mollusca</taxon>
        <taxon>Cephalopoda</taxon>
        <taxon>Coleoidea</taxon>
        <taxon>Octopodiformes</taxon>
        <taxon>Octopoda</taxon>
        <taxon>Incirrata</taxon>
        <taxon>Octopodidae</taxon>
        <taxon>Octopus</taxon>
    </lineage>
</organism>
<evidence type="ECO:0000256" key="1">
    <source>
        <dbReference type="SAM" id="Phobius"/>
    </source>
</evidence>
<dbReference type="EMBL" id="KQ420273">
    <property type="protein sequence ID" value="KOF80769.1"/>
    <property type="molecule type" value="Genomic_DNA"/>
</dbReference>
<evidence type="ECO:0000313" key="3">
    <source>
        <dbReference type="EMBL" id="KOF80769.1"/>
    </source>
</evidence>
<feature type="transmembrane region" description="Helical" evidence="1">
    <location>
        <begin position="315"/>
        <end position="336"/>
    </location>
</feature>
<proteinExistence type="predicted"/>